<dbReference type="GO" id="GO:0006606">
    <property type="term" value="P:protein import into nucleus"/>
    <property type="evidence" value="ECO:0007669"/>
    <property type="project" value="TreeGrafter"/>
</dbReference>
<dbReference type="GO" id="GO:0036228">
    <property type="term" value="P:protein localization to nuclear inner membrane"/>
    <property type="evidence" value="ECO:0007669"/>
    <property type="project" value="TreeGrafter"/>
</dbReference>
<dbReference type="PANTHER" id="PTHR10350">
    <property type="entry name" value="NUCLEAR PORE COMPLEX PROTEIN NUP155"/>
    <property type="match status" value="1"/>
</dbReference>
<keyword evidence="2" id="KW-1185">Reference proteome</keyword>
<dbReference type="GO" id="GO:0044611">
    <property type="term" value="C:nuclear pore inner ring"/>
    <property type="evidence" value="ECO:0007669"/>
    <property type="project" value="TreeGrafter"/>
</dbReference>
<name>A0A448WYH0_9PLAT</name>
<dbReference type="GO" id="GO:0000972">
    <property type="term" value="P:transcription-dependent tethering of RNA polymerase II gene DNA at nuclear periphery"/>
    <property type="evidence" value="ECO:0007669"/>
    <property type="project" value="TreeGrafter"/>
</dbReference>
<dbReference type="AlphaFoldDB" id="A0A448WYH0"/>
<comment type="caution">
    <text evidence="1">The sequence shown here is derived from an EMBL/GenBank/DDBJ whole genome shotgun (WGS) entry which is preliminary data.</text>
</comment>
<dbReference type="InterPro" id="IPR004870">
    <property type="entry name" value="Nucleoporin_Nup155"/>
</dbReference>
<dbReference type="PANTHER" id="PTHR10350:SF6">
    <property type="entry name" value="NUCLEAR PORE COMPLEX PROTEIN NUP155"/>
    <property type="match status" value="1"/>
</dbReference>
<protein>
    <submittedName>
        <fullName evidence="1">Uncharacterized protein</fullName>
    </submittedName>
</protein>
<dbReference type="OrthoDB" id="338970at2759"/>
<accession>A0A448WYH0</accession>
<evidence type="ECO:0000313" key="1">
    <source>
        <dbReference type="EMBL" id="VEL23314.1"/>
    </source>
</evidence>
<dbReference type="GO" id="GO:0006405">
    <property type="term" value="P:RNA export from nucleus"/>
    <property type="evidence" value="ECO:0007669"/>
    <property type="project" value="TreeGrafter"/>
</dbReference>
<proteinExistence type="predicted"/>
<reference evidence="1" key="1">
    <citation type="submission" date="2018-11" db="EMBL/GenBank/DDBJ databases">
        <authorList>
            <consortium name="Pathogen Informatics"/>
        </authorList>
    </citation>
    <scope>NUCLEOTIDE SEQUENCE</scope>
</reference>
<dbReference type="GO" id="GO:0017056">
    <property type="term" value="F:structural constituent of nuclear pore"/>
    <property type="evidence" value="ECO:0007669"/>
    <property type="project" value="InterPro"/>
</dbReference>
<dbReference type="Proteomes" id="UP000784294">
    <property type="component" value="Unassembled WGS sequence"/>
</dbReference>
<evidence type="ECO:0000313" key="2">
    <source>
        <dbReference type="Proteomes" id="UP000784294"/>
    </source>
</evidence>
<sequence length="145" mass="15945">MQISFDASRNLIYTRSANSQLTVYRCASSAILEDASSKITNSDSNLIRLTTMNQSELANAASSVAPSIDKKRFKNIVYITPVHSDPIHLLVVLQTGIRLYLGAQLHLLHVRLPPSPRAVVPPFLRLGTIETPSNLPLSFGTVEYV</sequence>
<organism evidence="1 2">
    <name type="scientific">Protopolystoma xenopodis</name>
    <dbReference type="NCBI Taxonomy" id="117903"/>
    <lineage>
        <taxon>Eukaryota</taxon>
        <taxon>Metazoa</taxon>
        <taxon>Spiralia</taxon>
        <taxon>Lophotrochozoa</taxon>
        <taxon>Platyhelminthes</taxon>
        <taxon>Monogenea</taxon>
        <taxon>Polyopisthocotylea</taxon>
        <taxon>Polystomatidea</taxon>
        <taxon>Polystomatidae</taxon>
        <taxon>Protopolystoma</taxon>
    </lineage>
</organism>
<gene>
    <name evidence="1" type="ORF">PXEA_LOCUS16754</name>
</gene>
<dbReference type="EMBL" id="CAAALY010061273">
    <property type="protein sequence ID" value="VEL23314.1"/>
    <property type="molecule type" value="Genomic_DNA"/>
</dbReference>